<comment type="cofactor">
    <cofactor evidence="1">
        <name>Zn(2+)</name>
        <dbReference type="ChEBI" id="CHEBI:29105"/>
    </cofactor>
</comment>
<gene>
    <name evidence="6" type="primary">mftE</name>
    <name evidence="6" type="ORF">DDT42_01563</name>
</gene>
<dbReference type="PANTHER" id="PTHR35005:SF1">
    <property type="entry name" value="2-AMINO-5-FORMYLAMINO-6-RIBOSYLAMINOPYRIMIDIN-4(3H)-ONE 5'-MONOPHOSPHATE DEFORMYLASE"/>
    <property type="match status" value="1"/>
</dbReference>
<dbReference type="GO" id="GO:0046872">
    <property type="term" value="F:metal ion binding"/>
    <property type="evidence" value="ECO:0007669"/>
    <property type="project" value="UniProtKB-KW"/>
</dbReference>
<keyword evidence="3 6" id="KW-0378">Hydrolase</keyword>
<comment type="similarity">
    <text evidence="5">Belongs to the creatininase superfamily.</text>
</comment>
<evidence type="ECO:0000256" key="5">
    <source>
        <dbReference type="ARBA" id="ARBA00024029"/>
    </source>
</evidence>
<name>A0A9E2BHJ6_PSYF1</name>
<dbReference type="Gene3D" id="3.40.50.10310">
    <property type="entry name" value="Creatininase"/>
    <property type="match status" value="1"/>
</dbReference>
<keyword evidence="2" id="KW-0479">Metal-binding</keyword>
<dbReference type="GO" id="GO:0016811">
    <property type="term" value="F:hydrolase activity, acting on carbon-nitrogen (but not peptide) bonds, in linear amides"/>
    <property type="evidence" value="ECO:0007669"/>
    <property type="project" value="TreeGrafter"/>
</dbReference>
<dbReference type="EMBL" id="QLTW01000146">
    <property type="protein sequence ID" value="MBT9145688.1"/>
    <property type="molecule type" value="Genomic_DNA"/>
</dbReference>
<dbReference type="InterPro" id="IPR024087">
    <property type="entry name" value="Creatininase-like_sf"/>
</dbReference>
<proteinExistence type="inferred from homology"/>
<accession>A0A9E2BHJ6</accession>
<dbReference type="AlphaFoldDB" id="A0A9E2BHJ6"/>
<comment type="caution">
    <text evidence="6">The sequence shown here is derived from an EMBL/GenBank/DDBJ whole genome shotgun (WGS) entry which is preliminary data.</text>
</comment>
<organism evidence="6 7">
    <name type="scientific">Psychracetigena formicireducens</name>
    <dbReference type="NCBI Taxonomy" id="2986056"/>
    <lineage>
        <taxon>Bacteria</taxon>
        <taxon>Bacillati</taxon>
        <taxon>Candidatus Lithacetigenota</taxon>
        <taxon>Candidatus Psychracetigena</taxon>
    </lineage>
</organism>
<evidence type="ECO:0000256" key="1">
    <source>
        <dbReference type="ARBA" id="ARBA00001947"/>
    </source>
</evidence>
<reference evidence="6 7" key="1">
    <citation type="journal article" date="2021" name="bioRxiv">
        <title>Unique metabolic strategies in Hadean analogues reveal hints for primordial physiology.</title>
        <authorList>
            <person name="Nobu M.K."/>
            <person name="Nakai R."/>
            <person name="Tamazawa S."/>
            <person name="Mori H."/>
            <person name="Toyoda A."/>
            <person name="Ijiri A."/>
            <person name="Suzuki S."/>
            <person name="Kurokawa K."/>
            <person name="Kamagata Y."/>
            <person name="Tamaki H."/>
        </authorList>
    </citation>
    <scope>NUCLEOTIDE SEQUENCE [LARGE SCALE GENOMIC DNA]</scope>
    <source>
        <strain evidence="6">BS525</strain>
    </source>
</reference>
<dbReference type="GO" id="GO:0009231">
    <property type="term" value="P:riboflavin biosynthetic process"/>
    <property type="evidence" value="ECO:0007669"/>
    <property type="project" value="TreeGrafter"/>
</dbReference>
<evidence type="ECO:0000313" key="6">
    <source>
        <dbReference type="EMBL" id="MBT9145688.1"/>
    </source>
</evidence>
<sequence length="254" mass="28158">MALLSKLTWFDARKQFNSKNLALLPIGSTEQHGPHLPLGTDWLTAEWIAKKTEEKTDILLLPTISIGVSEHHRHFWGTLWVSPSTLKNYIIDVGKALKSHGISRLIIVNGHGGNNPALDEACRELRLYDIFAFTYSWWLAIPDVLQKTIVTTGSHAGESETSVMLNICPEGVVAERFEEGFKKGAPEWGLKIQGVTVGYDTIDFTQSGVAGNPTAASREKGEIILNASVERLVEFISWLKSVSDESLKIKEHLP</sequence>
<evidence type="ECO:0000313" key="7">
    <source>
        <dbReference type="Proteomes" id="UP000811545"/>
    </source>
</evidence>
<dbReference type="InterPro" id="IPR003785">
    <property type="entry name" value="Creatininase/forma_Hydrolase"/>
</dbReference>
<keyword evidence="4" id="KW-0862">Zinc</keyword>
<dbReference type="SUPFAM" id="SSF102215">
    <property type="entry name" value="Creatininase"/>
    <property type="match status" value="1"/>
</dbReference>
<protein>
    <submittedName>
        <fullName evidence="6">Mycofactocin system creatinine amidohydrolase family protein MftE</fullName>
        <ecNumber evidence="6">3.5.-.-</ecNumber>
    </submittedName>
</protein>
<evidence type="ECO:0000256" key="2">
    <source>
        <dbReference type="ARBA" id="ARBA00022723"/>
    </source>
</evidence>
<dbReference type="EC" id="3.5.-.-" evidence="6"/>
<evidence type="ECO:0000256" key="4">
    <source>
        <dbReference type="ARBA" id="ARBA00022833"/>
    </source>
</evidence>
<dbReference type="PANTHER" id="PTHR35005">
    <property type="entry name" value="3-DEHYDRO-SCYLLO-INOSOSE HYDROLASE"/>
    <property type="match status" value="1"/>
</dbReference>
<dbReference type="Pfam" id="PF02633">
    <property type="entry name" value="Creatininase"/>
    <property type="match status" value="1"/>
</dbReference>
<dbReference type="Proteomes" id="UP000811545">
    <property type="component" value="Unassembled WGS sequence"/>
</dbReference>
<evidence type="ECO:0000256" key="3">
    <source>
        <dbReference type="ARBA" id="ARBA00022801"/>
    </source>
</evidence>